<protein>
    <submittedName>
        <fullName evidence="1">Uncharacterized protein</fullName>
    </submittedName>
</protein>
<comment type="caution">
    <text evidence="1">The sequence shown here is derived from an EMBL/GenBank/DDBJ whole genome shotgun (WGS) entry which is preliminary data.</text>
</comment>
<evidence type="ECO:0000313" key="1">
    <source>
        <dbReference type="EMBL" id="KAJ3666819.1"/>
    </source>
</evidence>
<accession>A0AA38MTC1</accession>
<dbReference type="Proteomes" id="UP001168821">
    <property type="component" value="Unassembled WGS sequence"/>
</dbReference>
<proteinExistence type="predicted"/>
<dbReference type="AlphaFoldDB" id="A0AA38MTC1"/>
<evidence type="ECO:0000313" key="2">
    <source>
        <dbReference type="Proteomes" id="UP001168821"/>
    </source>
</evidence>
<dbReference type="EMBL" id="JALNTZ010000001">
    <property type="protein sequence ID" value="KAJ3666819.1"/>
    <property type="molecule type" value="Genomic_DNA"/>
</dbReference>
<organism evidence="1 2">
    <name type="scientific">Zophobas morio</name>
    <dbReference type="NCBI Taxonomy" id="2755281"/>
    <lineage>
        <taxon>Eukaryota</taxon>
        <taxon>Metazoa</taxon>
        <taxon>Ecdysozoa</taxon>
        <taxon>Arthropoda</taxon>
        <taxon>Hexapoda</taxon>
        <taxon>Insecta</taxon>
        <taxon>Pterygota</taxon>
        <taxon>Neoptera</taxon>
        <taxon>Endopterygota</taxon>
        <taxon>Coleoptera</taxon>
        <taxon>Polyphaga</taxon>
        <taxon>Cucujiformia</taxon>
        <taxon>Tenebrionidae</taxon>
        <taxon>Zophobas</taxon>
    </lineage>
</organism>
<name>A0AA38MTC1_9CUCU</name>
<reference evidence="1" key="1">
    <citation type="journal article" date="2023" name="G3 (Bethesda)">
        <title>Whole genome assemblies of Zophobas morio and Tenebrio molitor.</title>
        <authorList>
            <person name="Kaur S."/>
            <person name="Stinson S.A."/>
            <person name="diCenzo G.C."/>
        </authorList>
    </citation>
    <scope>NUCLEOTIDE SEQUENCE</scope>
    <source>
        <strain evidence="1">QUZm001</strain>
    </source>
</reference>
<gene>
    <name evidence="1" type="ORF">Zmor_002250</name>
</gene>
<sequence length="96" mass="11016">MYKIIPVQLDWLLSTFAGLDSTESSRSRRWARFKRILSLDMFWNRGFSGIPIATSASRFFFSERRPAAVTEDESPIIAVRTRTHRRRAGAAYGCLS</sequence>
<keyword evidence="2" id="KW-1185">Reference proteome</keyword>